<dbReference type="STRING" id="1841859.GCA_900157385_04055"/>
<evidence type="ECO:0000313" key="4">
    <source>
        <dbReference type="EMBL" id="SPM30546.1"/>
    </source>
</evidence>
<dbReference type="PANTHER" id="PTHR47572:SF4">
    <property type="entry name" value="LACTONASE DRP35"/>
    <property type="match status" value="1"/>
</dbReference>
<name>A0A2U3NG71_9MYCO</name>
<accession>A0A2U3NG71</accession>
<keyword evidence="5" id="KW-1185">Reference proteome</keyword>
<dbReference type="Pfam" id="PF08450">
    <property type="entry name" value="SGL"/>
    <property type="match status" value="1"/>
</dbReference>
<evidence type="ECO:0000259" key="3">
    <source>
        <dbReference type="Pfam" id="PF08450"/>
    </source>
</evidence>
<dbReference type="AlphaFoldDB" id="A0A2U3NG71"/>
<dbReference type="InterPro" id="IPR013658">
    <property type="entry name" value="SGL"/>
</dbReference>
<proteinExistence type="inferred from homology"/>
<evidence type="ECO:0000256" key="1">
    <source>
        <dbReference type="ARBA" id="ARBA00008853"/>
    </source>
</evidence>
<protein>
    <submittedName>
        <fullName evidence="4">Sugar lactone lactonase YvrE</fullName>
    </submittedName>
</protein>
<dbReference type="Gene3D" id="2.120.10.30">
    <property type="entry name" value="TolB, C-terminal domain"/>
    <property type="match status" value="1"/>
</dbReference>
<dbReference type="SUPFAM" id="SSF63829">
    <property type="entry name" value="Calcium-dependent phosphotriesterase"/>
    <property type="match status" value="1"/>
</dbReference>
<comment type="similarity">
    <text evidence="1">Belongs to the SMP-30/CGR1 family.</text>
</comment>
<dbReference type="InterPro" id="IPR051262">
    <property type="entry name" value="SMP-30/CGR1_Lactonase"/>
</dbReference>
<dbReference type="GO" id="GO:0016787">
    <property type="term" value="F:hydrolase activity"/>
    <property type="evidence" value="ECO:0007669"/>
    <property type="project" value="UniProtKB-KW"/>
</dbReference>
<dbReference type="InterPro" id="IPR011042">
    <property type="entry name" value="6-blade_b-propeller_TolB-like"/>
</dbReference>
<keyword evidence="2" id="KW-0378">Hydrolase</keyword>
<evidence type="ECO:0000313" key="5">
    <source>
        <dbReference type="Proteomes" id="UP000241595"/>
    </source>
</evidence>
<dbReference type="PANTHER" id="PTHR47572">
    <property type="entry name" value="LIPOPROTEIN-RELATED"/>
    <property type="match status" value="1"/>
</dbReference>
<reference evidence="4 5" key="1">
    <citation type="submission" date="2017-01" db="EMBL/GenBank/DDBJ databases">
        <authorList>
            <consortium name="Urmite Genomes"/>
        </authorList>
    </citation>
    <scope>NUCLEOTIDE SEQUENCE [LARGE SCALE GENOMIC DNA]</scope>
    <source>
        <strain evidence="4 5">AB308</strain>
    </source>
</reference>
<sequence>MTQPTPHLDIVAHGLHLPECPRWHDGRLWFSDIRGHLVCRLDDDRTTIIHRFPEDEEPAGLGWLPNGELLVVGMTGRVVYRVADESAVVHADLKPLAPYHVNDMVVVADGTAFVTQTGFDLDAAQPNPQPTAVIRVDPDGTTRTAARELLVPNGIAVNSAEDTLVVAESGAARLSAYTLREGVLADRSLEALPASADFSFCAPDGLCLDEKGGRWVADSINKRIFRVEGGVITDEHRLGQFTLACALGDDDRRSLYVCVTDVWHRTDIRDEPTGRIVRIRVDIPGTGRP</sequence>
<dbReference type="Proteomes" id="UP000241595">
    <property type="component" value="Unassembled WGS sequence"/>
</dbReference>
<evidence type="ECO:0000256" key="2">
    <source>
        <dbReference type="ARBA" id="ARBA00022801"/>
    </source>
</evidence>
<gene>
    <name evidence="4" type="ORF">MTAB308_4055</name>
</gene>
<organism evidence="4 5">
    <name type="scientific">Mycobacterium terramassiliense</name>
    <dbReference type="NCBI Taxonomy" id="1841859"/>
    <lineage>
        <taxon>Bacteria</taxon>
        <taxon>Bacillati</taxon>
        <taxon>Actinomycetota</taxon>
        <taxon>Actinomycetes</taxon>
        <taxon>Mycobacteriales</taxon>
        <taxon>Mycobacteriaceae</taxon>
        <taxon>Mycobacterium</taxon>
    </lineage>
</organism>
<feature type="domain" description="SMP-30/Gluconolactonase/LRE-like region" evidence="3">
    <location>
        <begin position="17"/>
        <end position="258"/>
    </location>
</feature>
<dbReference type="EMBL" id="FTRV01000015">
    <property type="protein sequence ID" value="SPM30546.1"/>
    <property type="molecule type" value="Genomic_DNA"/>
</dbReference>